<comment type="similarity">
    <text evidence="1">Belongs to the CFAP97 family.</text>
</comment>
<dbReference type="Proteomes" id="UP001165065">
    <property type="component" value="Unassembled WGS sequence"/>
</dbReference>
<protein>
    <submittedName>
        <fullName evidence="2">Uncharacterized protein</fullName>
    </submittedName>
</protein>
<comment type="caution">
    <text evidence="2">The sequence shown here is derived from an EMBL/GenBank/DDBJ whole genome shotgun (WGS) entry which is preliminary data.</text>
</comment>
<dbReference type="Pfam" id="PF13879">
    <property type="entry name" value="Hmw_CFAP97"/>
    <property type="match status" value="1"/>
</dbReference>
<sequence length="174" mass="20432">MDRGRKAMPVQNKQCHERYVKKCQAMHRERLRDMKCSIDNKMPKASSHLKSNAKKKALMEERFANIERENRMLLEKMSYIIAKKGGIDNKNESVQYGRSLNKDRRKRELQKITKQNQLILSRIQESQPTYDHLAWAEDARANQQFMANICEFKPKTMTMSKMGLTDDGAMADEF</sequence>
<evidence type="ECO:0000313" key="2">
    <source>
        <dbReference type="EMBL" id="GMI46046.1"/>
    </source>
</evidence>
<dbReference type="OrthoDB" id="2163395at2759"/>
<dbReference type="InterPro" id="IPR029488">
    <property type="entry name" value="Hmw/CFAP97"/>
</dbReference>
<name>A0A9W7LDR7_9STRA</name>
<organism evidence="2 3">
    <name type="scientific">Triparma columacea</name>
    <dbReference type="NCBI Taxonomy" id="722753"/>
    <lineage>
        <taxon>Eukaryota</taxon>
        <taxon>Sar</taxon>
        <taxon>Stramenopiles</taxon>
        <taxon>Ochrophyta</taxon>
        <taxon>Bolidophyceae</taxon>
        <taxon>Parmales</taxon>
        <taxon>Triparmaceae</taxon>
        <taxon>Triparma</taxon>
    </lineage>
</organism>
<accession>A0A9W7LDR7</accession>
<dbReference type="InterPro" id="IPR038792">
    <property type="entry name" value="CFAP97D1/2"/>
</dbReference>
<dbReference type="PANTHER" id="PTHR33768:SF3">
    <property type="entry name" value="MIP11318P"/>
    <property type="match status" value="1"/>
</dbReference>
<evidence type="ECO:0000313" key="3">
    <source>
        <dbReference type="Proteomes" id="UP001165065"/>
    </source>
</evidence>
<dbReference type="EMBL" id="BRYA01000277">
    <property type="protein sequence ID" value="GMI46046.1"/>
    <property type="molecule type" value="Genomic_DNA"/>
</dbReference>
<dbReference type="AlphaFoldDB" id="A0A9W7LDR7"/>
<dbReference type="PANTHER" id="PTHR33768">
    <property type="entry name" value="MIP11318P"/>
    <property type="match status" value="1"/>
</dbReference>
<reference evidence="3" key="1">
    <citation type="journal article" date="2023" name="Commun. Biol.">
        <title>Genome analysis of Parmales, the sister group of diatoms, reveals the evolutionary specialization of diatoms from phago-mixotrophs to photoautotrophs.</title>
        <authorList>
            <person name="Ban H."/>
            <person name="Sato S."/>
            <person name="Yoshikawa S."/>
            <person name="Yamada K."/>
            <person name="Nakamura Y."/>
            <person name="Ichinomiya M."/>
            <person name="Sato N."/>
            <person name="Blanc-Mathieu R."/>
            <person name="Endo H."/>
            <person name="Kuwata A."/>
            <person name="Ogata H."/>
        </authorList>
    </citation>
    <scope>NUCLEOTIDE SEQUENCE [LARGE SCALE GENOMIC DNA]</scope>
</reference>
<evidence type="ECO:0000256" key="1">
    <source>
        <dbReference type="ARBA" id="ARBA00008315"/>
    </source>
</evidence>
<proteinExistence type="inferred from homology"/>
<keyword evidence="3" id="KW-1185">Reference proteome</keyword>
<gene>
    <name evidence="2" type="ORF">TrCOL_g13589</name>
</gene>